<feature type="transmembrane region" description="Helical" evidence="6">
    <location>
        <begin position="188"/>
        <end position="208"/>
    </location>
</feature>
<evidence type="ECO:0000313" key="9">
    <source>
        <dbReference type="Proteomes" id="UP001320766"/>
    </source>
</evidence>
<proteinExistence type="inferred from homology"/>
<dbReference type="PANTHER" id="PTHR32322:SF2">
    <property type="entry name" value="EAMA DOMAIN-CONTAINING PROTEIN"/>
    <property type="match status" value="1"/>
</dbReference>
<feature type="domain" description="EamA" evidence="7">
    <location>
        <begin position="23"/>
        <end position="149"/>
    </location>
</feature>
<organism evidence="8 9">
    <name type="scientific">Nonomuraea roseoviolacea subsp. carminata</name>
    <dbReference type="NCBI Taxonomy" id="160689"/>
    <lineage>
        <taxon>Bacteria</taxon>
        <taxon>Bacillati</taxon>
        <taxon>Actinomycetota</taxon>
        <taxon>Actinomycetes</taxon>
        <taxon>Streptosporangiales</taxon>
        <taxon>Streptosporangiaceae</taxon>
        <taxon>Nonomuraea</taxon>
    </lineage>
</organism>
<dbReference type="InterPro" id="IPR037185">
    <property type="entry name" value="EmrE-like"/>
</dbReference>
<evidence type="ECO:0000256" key="5">
    <source>
        <dbReference type="ARBA" id="ARBA00023136"/>
    </source>
</evidence>
<feature type="transmembrane region" description="Helical" evidence="6">
    <location>
        <begin position="135"/>
        <end position="153"/>
    </location>
</feature>
<keyword evidence="3 6" id="KW-0812">Transmembrane</keyword>
<dbReference type="Proteomes" id="UP001320766">
    <property type="component" value="Unassembled WGS sequence"/>
</dbReference>
<feature type="transmembrane region" description="Helical" evidence="6">
    <location>
        <begin position="159"/>
        <end position="176"/>
    </location>
</feature>
<evidence type="ECO:0000259" key="7">
    <source>
        <dbReference type="Pfam" id="PF00892"/>
    </source>
</evidence>
<dbReference type="PANTHER" id="PTHR32322">
    <property type="entry name" value="INNER MEMBRANE TRANSPORTER"/>
    <property type="match status" value="1"/>
</dbReference>
<dbReference type="InterPro" id="IPR050638">
    <property type="entry name" value="AA-Vitamin_Transporters"/>
</dbReference>
<feature type="transmembrane region" description="Helical" evidence="6">
    <location>
        <begin position="76"/>
        <end position="98"/>
    </location>
</feature>
<keyword evidence="9" id="KW-1185">Reference proteome</keyword>
<dbReference type="Pfam" id="PF00892">
    <property type="entry name" value="EamA"/>
    <property type="match status" value="2"/>
</dbReference>
<evidence type="ECO:0000256" key="4">
    <source>
        <dbReference type="ARBA" id="ARBA00022989"/>
    </source>
</evidence>
<dbReference type="InterPro" id="IPR000620">
    <property type="entry name" value="EamA_dom"/>
</dbReference>
<feature type="transmembrane region" description="Helical" evidence="6">
    <location>
        <begin position="104"/>
        <end position="123"/>
    </location>
</feature>
<comment type="caution">
    <text evidence="8">The sequence shown here is derived from an EMBL/GenBank/DDBJ whole genome shotgun (WGS) entry which is preliminary data.</text>
</comment>
<evidence type="ECO:0000256" key="3">
    <source>
        <dbReference type="ARBA" id="ARBA00022692"/>
    </source>
</evidence>
<evidence type="ECO:0000256" key="2">
    <source>
        <dbReference type="ARBA" id="ARBA00007362"/>
    </source>
</evidence>
<feature type="transmembrane region" description="Helical" evidence="6">
    <location>
        <begin position="275"/>
        <end position="292"/>
    </location>
</feature>
<dbReference type="SUPFAM" id="SSF103481">
    <property type="entry name" value="Multidrug resistance efflux transporter EmrE"/>
    <property type="match status" value="2"/>
</dbReference>
<feature type="transmembrane region" description="Helical" evidence="6">
    <location>
        <begin position="45"/>
        <end position="64"/>
    </location>
</feature>
<comment type="subcellular location">
    <subcellularLocation>
        <location evidence="1">Membrane</location>
        <topology evidence="1">Multi-pass membrane protein</topology>
    </subcellularLocation>
</comment>
<feature type="transmembrane region" description="Helical" evidence="6">
    <location>
        <begin position="20"/>
        <end position="39"/>
    </location>
</feature>
<evidence type="ECO:0000256" key="1">
    <source>
        <dbReference type="ARBA" id="ARBA00004141"/>
    </source>
</evidence>
<evidence type="ECO:0000313" key="8">
    <source>
        <dbReference type="EMBL" id="MCP2350419.1"/>
    </source>
</evidence>
<keyword evidence="4 6" id="KW-1133">Transmembrane helix</keyword>
<protein>
    <submittedName>
        <fullName evidence="8">Drug/metabolite transporter (DMT)-like permease</fullName>
    </submittedName>
</protein>
<feature type="transmembrane region" description="Helical" evidence="6">
    <location>
        <begin position="250"/>
        <end position="269"/>
    </location>
</feature>
<name>A0ABT1KBQ7_9ACTN</name>
<reference evidence="8 9" key="1">
    <citation type="submission" date="2022-06" db="EMBL/GenBank/DDBJ databases">
        <title>Sequencing the genomes of 1000 actinobacteria strains.</title>
        <authorList>
            <person name="Klenk H.-P."/>
        </authorList>
    </citation>
    <scope>NUCLEOTIDE SEQUENCE [LARGE SCALE GENOMIC DNA]</scope>
    <source>
        <strain evidence="8 9">DSM 44170</strain>
    </source>
</reference>
<gene>
    <name evidence="8" type="ORF">HD595_006541</name>
</gene>
<comment type="similarity">
    <text evidence="2">Belongs to the EamA transporter family.</text>
</comment>
<feature type="transmembrane region" description="Helical" evidence="6">
    <location>
        <begin position="214"/>
        <end position="238"/>
    </location>
</feature>
<keyword evidence="5 6" id="KW-0472">Membrane</keyword>
<sequence>MAMAVPTMETPARTRTPVGVPALFVVAWSSAFVAGLIGVGAAPPLLLTFARFALAGLLLGGYALAVRAPWPRGRRLAHVVVAGLLVQAVQFGAFYSALGRGMPAAVIALVQGLSPMVVALLAGRALGERMSRVRWAGFGLGAAGVALAVADRVSFSPSAVALCAIGLAGLSVGTVYQKRFASDMDVRTGTAVQFLAGAPVMGLAALLLETPRVADWGAFGGAVAWLVLVNSIGAFLLLNTMLRDAPASRVSTMFFLTPAVTAVMAWLLAGQALHPLAVAGLVVGGAGVFLAARR</sequence>
<dbReference type="EMBL" id="JAMZEC010000001">
    <property type="protein sequence ID" value="MCP2350419.1"/>
    <property type="molecule type" value="Genomic_DNA"/>
</dbReference>
<feature type="domain" description="EamA" evidence="7">
    <location>
        <begin position="160"/>
        <end position="291"/>
    </location>
</feature>
<accession>A0ABT1KBQ7</accession>
<evidence type="ECO:0000256" key="6">
    <source>
        <dbReference type="SAM" id="Phobius"/>
    </source>
</evidence>